<dbReference type="Proteomes" id="UP000004221">
    <property type="component" value="Unassembled WGS sequence"/>
</dbReference>
<comment type="caution">
    <text evidence="2">The sequence shown here is derived from an EMBL/GenBank/DDBJ whole genome shotgun (WGS) entry which is preliminary data.</text>
</comment>
<sequence>MMNIRKQVQTLVMASMLALAIIGVLAGYVQAAPKEGCTPETCGTETCTYPGGTPGPGEKDVYHGGETLVVTGGDGKLHAYMCDGFTGTWVLVGRTHTTPPRPVAPRPIGNARLS</sequence>
<proteinExistence type="predicted"/>
<gene>
    <name evidence="2" type="ORF">NITHO_3220004</name>
</gene>
<dbReference type="AlphaFoldDB" id="I4EHR3"/>
<accession>I4EHR3</accession>
<keyword evidence="1" id="KW-0732">Signal</keyword>
<reference evidence="2 3" key="1">
    <citation type="journal article" date="2012" name="ISME J.">
        <title>Nitrification expanded: discovery, physiology and genomics of a nitrite-oxidizing bacterium from the phylum Chloroflexi.</title>
        <authorList>
            <person name="Sorokin D.Y."/>
            <person name="Lucker S."/>
            <person name="Vejmelkova D."/>
            <person name="Kostrikina N.A."/>
            <person name="Kleerebezem R."/>
            <person name="Rijpstra W.I."/>
            <person name="Damste J.S."/>
            <person name="Le Paslier D."/>
            <person name="Muyzer G."/>
            <person name="Wagner M."/>
            <person name="van Loosdrecht M.C."/>
            <person name="Daims H."/>
        </authorList>
    </citation>
    <scope>NUCLEOTIDE SEQUENCE [LARGE SCALE GENOMIC DNA]</scope>
    <source>
        <strain evidence="3">none</strain>
    </source>
</reference>
<organism evidence="2 3">
    <name type="scientific">Nitrolancea hollandica Lb</name>
    <dbReference type="NCBI Taxonomy" id="1129897"/>
    <lineage>
        <taxon>Bacteria</taxon>
        <taxon>Pseudomonadati</taxon>
        <taxon>Thermomicrobiota</taxon>
        <taxon>Thermomicrobia</taxon>
        <taxon>Sphaerobacterales</taxon>
        <taxon>Sphaerobacterineae</taxon>
        <taxon>Sphaerobacteraceae</taxon>
        <taxon>Nitrolancea</taxon>
    </lineage>
</organism>
<dbReference type="EMBL" id="CAGS01000249">
    <property type="protein sequence ID" value="CCF84225.1"/>
    <property type="molecule type" value="Genomic_DNA"/>
</dbReference>
<evidence type="ECO:0000256" key="1">
    <source>
        <dbReference type="SAM" id="SignalP"/>
    </source>
</evidence>
<protein>
    <recommendedName>
        <fullName evidence="4">Secreted protein</fullName>
    </recommendedName>
</protein>
<evidence type="ECO:0000313" key="3">
    <source>
        <dbReference type="Proteomes" id="UP000004221"/>
    </source>
</evidence>
<evidence type="ECO:0008006" key="4">
    <source>
        <dbReference type="Google" id="ProtNLM"/>
    </source>
</evidence>
<feature type="chain" id="PRO_5003689442" description="Secreted protein" evidence="1">
    <location>
        <begin position="32"/>
        <end position="114"/>
    </location>
</feature>
<name>I4EHR3_9BACT</name>
<feature type="signal peptide" evidence="1">
    <location>
        <begin position="1"/>
        <end position="31"/>
    </location>
</feature>
<keyword evidence="3" id="KW-1185">Reference proteome</keyword>
<evidence type="ECO:0000313" key="2">
    <source>
        <dbReference type="EMBL" id="CCF84225.1"/>
    </source>
</evidence>